<evidence type="ECO:0000313" key="2">
    <source>
        <dbReference type="EMBL" id="POY39315.1"/>
    </source>
</evidence>
<reference evidence="2 3" key="1">
    <citation type="submission" date="2018-01" db="EMBL/GenBank/DDBJ databases">
        <authorList>
            <person name="Gaut B.S."/>
            <person name="Morton B.R."/>
            <person name="Clegg M.T."/>
            <person name="Duvall M.R."/>
        </authorList>
    </citation>
    <scope>NUCLEOTIDE SEQUENCE [LARGE SCALE GENOMIC DNA]</scope>
    <source>
        <strain evidence="2 3">HR-AV</strain>
    </source>
</reference>
<evidence type="ECO:0000256" key="1">
    <source>
        <dbReference type="SAM" id="SignalP"/>
    </source>
</evidence>
<dbReference type="OrthoDB" id="982528at2"/>
<feature type="signal peptide" evidence="1">
    <location>
        <begin position="1"/>
        <end position="27"/>
    </location>
</feature>
<organism evidence="2 3">
    <name type="scientific">Solitalea longa</name>
    <dbReference type="NCBI Taxonomy" id="2079460"/>
    <lineage>
        <taxon>Bacteria</taxon>
        <taxon>Pseudomonadati</taxon>
        <taxon>Bacteroidota</taxon>
        <taxon>Sphingobacteriia</taxon>
        <taxon>Sphingobacteriales</taxon>
        <taxon>Sphingobacteriaceae</taxon>
        <taxon>Solitalea</taxon>
    </lineage>
</organism>
<comment type="caution">
    <text evidence="2">The sequence shown here is derived from an EMBL/GenBank/DDBJ whole genome shotgun (WGS) entry which is preliminary data.</text>
</comment>
<gene>
    <name evidence="2" type="ORF">C3K47_02115</name>
</gene>
<keyword evidence="3" id="KW-1185">Reference proteome</keyword>
<name>A0A2S5A9S8_9SPHI</name>
<dbReference type="RefSeq" id="WP_103787417.1">
    <property type="nucleotide sequence ID" value="NZ_PQVF01000001.1"/>
</dbReference>
<proteinExistence type="predicted"/>
<dbReference type="EMBL" id="PQVF01000001">
    <property type="protein sequence ID" value="POY39315.1"/>
    <property type="molecule type" value="Genomic_DNA"/>
</dbReference>
<protein>
    <submittedName>
        <fullName evidence="2">Uncharacterized protein</fullName>
    </submittedName>
</protein>
<dbReference type="AlphaFoldDB" id="A0A2S5A9S8"/>
<evidence type="ECO:0000313" key="3">
    <source>
        <dbReference type="Proteomes" id="UP000236893"/>
    </source>
</evidence>
<accession>A0A2S5A9S8</accession>
<sequence length="245" mass="28712">MQLLNILKRFKFITVVLLCLGVIESNAQTINYEQEFKADYQKAFTYLTENKWIADSLAKYHVPVNFALSIVFPELVRYSAIRDQMEIGGLKILYVSFGNDYADFSIGRFQMKPSFAEQISNDLRSLQLPYKFSILIRNHSISEENQRKAIVANLESIQKQVLYLTAFYQLCEQRFKSVSWKSEEEKLRFYATAYNCGYKKPLAYIQQMQNQSYYDISISGLGKKYKYADISTYYFKSQSKSIRQP</sequence>
<feature type="chain" id="PRO_5015689789" evidence="1">
    <location>
        <begin position="28"/>
        <end position="245"/>
    </location>
</feature>
<keyword evidence="1" id="KW-0732">Signal</keyword>
<dbReference type="Proteomes" id="UP000236893">
    <property type="component" value="Unassembled WGS sequence"/>
</dbReference>